<dbReference type="InterPro" id="IPR011766">
    <property type="entry name" value="TPP_enzyme_TPP-bd"/>
</dbReference>
<dbReference type="Gene3D" id="3.40.50.1220">
    <property type="entry name" value="TPP-binding domain"/>
    <property type="match status" value="1"/>
</dbReference>
<evidence type="ECO:0000259" key="5">
    <source>
        <dbReference type="Pfam" id="PF00205"/>
    </source>
</evidence>
<evidence type="ECO:0000256" key="2">
    <source>
        <dbReference type="ARBA" id="ARBA00023052"/>
    </source>
</evidence>
<reference evidence="8 9" key="1">
    <citation type="journal article" date="2014" name="World J. Microbiol. Biotechnol.">
        <title>Biodiversity and physiological characteristics of Antarctic and Arctic lichens-associated bacteria.</title>
        <authorList>
            <person name="Lee Y.M."/>
            <person name="Kim E.H."/>
            <person name="Lee H.K."/>
            <person name="Hong S.G."/>
        </authorList>
    </citation>
    <scope>NUCLEOTIDE SEQUENCE [LARGE SCALE GENOMIC DNA]</scope>
    <source>
        <strain evidence="8 9">PAMC 26569</strain>
    </source>
</reference>
<dbReference type="InterPro" id="IPR029035">
    <property type="entry name" value="DHS-like_NAD/FAD-binding_dom"/>
</dbReference>
<feature type="signal peptide" evidence="4">
    <location>
        <begin position="1"/>
        <end position="35"/>
    </location>
</feature>
<accession>A0A6M8HTH6</accession>
<dbReference type="PANTHER" id="PTHR42981">
    <property type="entry name" value="PYRUVATE DEHYDROGENASE [UBIQUINONE]"/>
    <property type="match status" value="1"/>
</dbReference>
<dbReference type="RefSeq" id="WP_171835084.1">
    <property type="nucleotide sequence ID" value="NZ_CP053708.1"/>
</dbReference>
<dbReference type="PROSITE" id="PS51318">
    <property type="entry name" value="TAT"/>
    <property type="match status" value="1"/>
</dbReference>
<dbReference type="Pfam" id="PF00205">
    <property type="entry name" value="TPP_enzyme_M"/>
    <property type="match status" value="1"/>
</dbReference>
<dbReference type="GO" id="GO:0019752">
    <property type="term" value="P:carboxylic acid metabolic process"/>
    <property type="evidence" value="ECO:0007669"/>
    <property type="project" value="UniProtKB-ARBA"/>
</dbReference>
<feature type="chain" id="PRO_5026792560" evidence="4">
    <location>
        <begin position="36"/>
        <end position="601"/>
    </location>
</feature>
<dbReference type="PANTHER" id="PTHR42981:SF2">
    <property type="entry name" value="PYRUVATE DEHYDROGENASE [UBIQUINONE]"/>
    <property type="match status" value="1"/>
</dbReference>
<dbReference type="Gene3D" id="3.40.50.970">
    <property type="match status" value="2"/>
</dbReference>
<evidence type="ECO:0000256" key="1">
    <source>
        <dbReference type="ARBA" id="ARBA00007812"/>
    </source>
</evidence>
<keyword evidence="4" id="KW-0732">Signal</keyword>
<dbReference type="Pfam" id="PF02775">
    <property type="entry name" value="TPP_enzyme_C"/>
    <property type="match status" value="1"/>
</dbReference>
<protein>
    <submittedName>
        <fullName evidence="8">Pyruvate oxidase</fullName>
    </submittedName>
</protein>
<organism evidence="8 9">
    <name type="scientific">Lichenicola cladoniae</name>
    <dbReference type="NCBI Taxonomy" id="1484109"/>
    <lineage>
        <taxon>Bacteria</taxon>
        <taxon>Pseudomonadati</taxon>
        <taxon>Pseudomonadota</taxon>
        <taxon>Alphaproteobacteria</taxon>
        <taxon>Acetobacterales</taxon>
        <taxon>Acetobacteraceae</taxon>
        <taxon>Lichenicola</taxon>
    </lineage>
</organism>
<dbReference type="SUPFAM" id="SSF52518">
    <property type="entry name" value="Thiamin diphosphate-binding fold (THDP-binding)"/>
    <property type="match status" value="2"/>
</dbReference>
<evidence type="ECO:0000256" key="4">
    <source>
        <dbReference type="SAM" id="SignalP"/>
    </source>
</evidence>
<evidence type="ECO:0000259" key="6">
    <source>
        <dbReference type="Pfam" id="PF02775"/>
    </source>
</evidence>
<name>A0A6M8HTH6_9PROT</name>
<dbReference type="AlphaFoldDB" id="A0A6M8HTH6"/>
<dbReference type="Proteomes" id="UP000500767">
    <property type="component" value="Chromosome"/>
</dbReference>
<proteinExistence type="inferred from homology"/>
<dbReference type="InterPro" id="IPR047210">
    <property type="entry name" value="TPP_PYR_POXB-like"/>
</dbReference>
<dbReference type="InterPro" id="IPR012000">
    <property type="entry name" value="Thiamin_PyroP_enz_cen_dom"/>
</dbReference>
<dbReference type="GO" id="GO:0000287">
    <property type="term" value="F:magnesium ion binding"/>
    <property type="evidence" value="ECO:0007669"/>
    <property type="project" value="InterPro"/>
</dbReference>
<keyword evidence="9" id="KW-1185">Reference proteome</keyword>
<evidence type="ECO:0000313" key="8">
    <source>
        <dbReference type="EMBL" id="QKE91819.1"/>
    </source>
</evidence>
<feature type="domain" description="Thiamine pyrophosphate enzyme N-terminal TPP-binding" evidence="7">
    <location>
        <begin position="55"/>
        <end position="168"/>
    </location>
</feature>
<feature type="domain" description="Thiamine pyrophosphate enzyme central" evidence="5">
    <location>
        <begin position="248"/>
        <end position="378"/>
    </location>
</feature>
<dbReference type="PROSITE" id="PS00187">
    <property type="entry name" value="TPP_ENZYMES"/>
    <property type="match status" value="1"/>
</dbReference>
<gene>
    <name evidence="8" type="ORF">HN018_18860</name>
</gene>
<keyword evidence="2 3" id="KW-0786">Thiamine pyrophosphate</keyword>
<dbReference type="InterPro" id="IPR047211">
    <property type="entry name" value="POXB-like"/>
</dbReference>
<evidence type="ECO:0000313" key="9">
    <source>
        <dbReference type="Proteomes" id="UP000500767"/>
    </source>
</evidence>
<evidence type="ECO:0000259" key="7">
    <source>
        <dbReference type="Pfam" id="PF02776"/>
    </source>
</evidence>
<dbReference type="InterPro" id="IPR006311">
    <property type="entry name" value="TAT_signal"/>
</dbReference>
<dbReference type="EMBL" id="CP053708">
    <property type="protein sequence ID" value="QKE91819.1"/>
    <property type="molecule type" value="Genomic_DNA"/>
</dbReference>
<dbReference type="KEGG" id="lck:HN018_18860"/>
<evidence type="ECO:0000256" key="3">
    <source>
        <dbReference type="RuleBase" id="RU362132"/>
    </source>
</evidence>
<dbReference type="Pfam" id="PF02776">
    <property type="entry name" value="TPP_enzyme_N"/>
    <property type="match status" value="1"/>
</dbReference>
<feature type="domain" description="Thiamine pyrophosphate enzyme TPP-binding" evidence="6">
    <location>
        <begin position="439"/>
        <end position="584"/>
    </location>
</feature>
<dbReference type="CDD" id="cd07039">
    <property type="entry name" value="TPP_PYR_POX"/>
    <property type="match status" value="1"/>
</dbReference>
<sequence length="601" mass="63577">MTDQLRPPGLDRRRLFRLAGLTSVAAAAAAVPALAATPDGASKAPKSTAPDPSTVEIVVDILIAWGATHAFGIVGDGINPLIEALRRRRDEIAFIGVRHEEAAAFMASGIAKHGGRLGVCCATTGPGAIHLLNGLFDAKLDGSPVVAITGSTFHDMEGMRYPQSVDTVRLMADAALFNERISGPAHALHVVDRACRAALGDRGVAHLTIAKDVQSLRLGADRPSVDPARSRLASRWVRPDSAPSPDQLQAAAEILNAGRRVAILAGQGCLSARPEVELLADTLGAPVAKAYLAKALLPDEHPLTTGGIGHLGTRPSFEAMQACDTVLILGSTMPWTDYYPKPGQARGVQVDRLNDRIGLRHPVEIGLVGDMQATLAQLQPLLRRQTDRRFLADAQSRMRDWNALLRKVEATQTRPRLRPQTVVRALSDLAPDRALFSLDCGCNTQFAARHITIRAGQGWAGSGTLVSMASGLPLAIAGAFVHPDRMSIAVVGDGGLAMLMAELSTAVLHRLDLKILVLNNDALAEVMFEQGDMGNPTYGCELGHIDFAAYARAVGATGVSCATVADIRPAIRRALSTPGPVVIDALVDAQEPAVAPMDLRV</sequence>
<dbReference type="InterPro" id="IPR012001">
    <property type="entry name" value="Thiamin_PyroP_enz_TPP-bd_dom"/>
</dbReference>
<dbReference type="InterPro" id="IPR029061">
    <property type="entry name" value="THDP-binding"/>
</dbReference>
<keyword evidence="8" id="KW-0670">Pyruvate</keyword>
<dbReference type="GO" id="GO:0003824">
    <property type="term" value="F:catalytic activity"/>
    <property type="evidence" value="ECO:0007669"/>
    <property type="project" value="InterPro"/>
</dbReference>
<dbReference type="SUPFAM" id="SSF52467">
    <property type="entry name" value="DHS-like NAD/FAD-binding domain"/>
    <property type="match status" value="1"/>
</dbReference>
<dbReference type="GO" id="GO:0030976">
    <property type="term" value="F:thiamine pyrophosphate binding"/>
    <property type="evidence" value="ECO:0007669"/>
    <property type="project" value="InterPro"/>
</dbReference>
<comment type="similarity">
    <text evidence="1 3">Belongs to the TPP enzyme family.</text>
</comment>
<dbReference type="InterPro" id="IPR000399">
    <property type="entry name" value="TPP-bd_CS"/>
</dbReference>